<evidence type="ECO:0000256" key="1">
    <source>
        <dbReference type="SAM" id="MobiDB-lite"/>
    </source>
</evidence>
<dbReference type="AlphaFoldDB" id="A0A1Q9BQI3"/>
<feature type="non-terminal residue" evidence="2">
    <location>
        <position position="60"/>
    </location>
</feature>
<feature type="compositionally biased region" description="Basic and acidic residues" evidence="1">
    <location>
        <begin position="16"/>
        <end position="29"/>
    </location>
</feature>
<evidence type="ECO:0000313" key="3">
    <source>
        <dbReference type="Proteomes" id="UP000186817"/>
    </source>
</evidence>
<feature type="non-terminal residue" evidence="2">
    <location>
        <position position="1"/>
    </location>
</feature>
<organism evidence="2 3">
    <name type="scientific">Symbiodinium microadriaticum</name>
    <name type="common">Dinoflagellate</name>
    <name type="synonym">Zooxanthella microadriatica</name>
    <dbReference type="NCBI Taxonomy" id="2951"/>
    <lineage>
        <taxon>Eukaryota</taxon>
        <taxon>Sar</taxon>
        <taxon>Alveolata</taxon>
        <taxon>Dinophyceae</taxon>
        <taxon>Suessiales</taxon>
        <taxon>Symbiodiniaceae</taxon>
        <taxon>Symbiodinium</taxon>
    </lineage>
</organism>
<keyword evidence="3" id="KW-1185">Reference proteome</keyword>
<dbReference type="Proteomes" id="UP000186817">
    <property type="component" value="Unassembled WGS sequence"/>
</dbReference>
<gene>
    <name evidence="2" type="ORF">AK812_SmicGene48014</name>
</gene>
<accession>A0A1Q9BQI3</accession>
<name>A0A1Q9BQI3_SYMMI</name>
<reference evidence="2 3" key="1">
    <citation type="submission" date="2016-02" db="EMBL/GenBank/DDBJ databases">
        <title>Genome analysis of coral dinoflagellate symbionts highlights evolutionary adaptations to a symbiotic lifestyle.</title>
        <authorList>
            <person name="Aranda M."/>
            <person name="Li Y."/>
            <person name="Liew Y.J."/>
            <person name="Baumgarten S."/>
            <person name="Simakov O."/>
            <person name="Wilson M."/>
            <person name="Piel J."/>
            <person name="Ashoor H."/>
            <person name="Bougouffa S."/>
            <person name="Bajic V.B."/>
            <person name="Ryu T."/>
            <person name="Ravasi T."/>
            <person name="Bayer T."/>
            <person name="Micklem G."/>
            <person name="Kim H."/>
            <person name="Bhak J."/>
            <person name="Lajeunesse T.C."/>
            <person name="Voolstra C.R."/>
        </authorList>
    </citation>
    <scope>NUCLEOTIDE SEQUENCE [LARGE SCALE GENOMIC DNA]</scope>
    <source>
        <strain evidence="2 3">CCMP2467</strain>
    </source>
</reference>
<protein>
    <submittedName>
        <fullName evidence="2">Uncharacterized protein</fullName>
    </submittedName>
</protein>
<comment type="caution">
    <text evidence="2">The sequence shown here is derived from an EMBL/GenBank/DDBJ whole genome shotgun (WGS) entry which is preliminary data.</text>
</comment>
<dbReference type="EMBL" id="LSRX01006885">
    <property type="protein sequence ID" value="OLP72939.1"/>
    <property type="molecule type" value="Genomic_DNA"/>
</dbReference>
<evidence type="ECO:0000313" key="2">
    <source>
        <dbReference type="EMBL" id="OLP72939.1"/>
    </source>
</evidence>
<feature type="region of interest" description="Disordered" evidence="1">
    <location>
        <begin position="1"/>
        <end position="60"/>
    </location>
</feature>
<sequence>TVPAPTVAGTSTLRLSDGRHTRAGRESTHTEIATSPTRARRRGFEKLPLTEMAQTPSSWR</sequence>
<proteinExistence type="predicted"/>